<comment type="caution">
    <text evidence="3">The sequence shown here is derived from an EMBL/GenBank/DDBJ whole genome shotgun (WGS) entry which is preliminary data.</text>
</comment>
<evidence type="ECO:0000259" key="1">
    <source>
        <dbReference type="Pfam" id="PF07635"/>
    </source>
</evidence>
<sequence>MSCHNTSKAKGELIMETRELLLKGGKNGKLWDTTAVDLGLMMQRIHLPVDDEDHMPPKGKPQLTEEEARILHLWIKDGASFTKKVIELPGNDSLRVLAATFFKSPDVEVYDFASVDEGTITQLNTEYRVITPLATASPALSVNFYGVAQFKSEQLKDLDQIKDNIVSLHLAKMPVKDEDLKAIGNFTNLRDLNLAFTAIKGDGLKYLTSLKHLKQLSLSGTSVSANQLKPLMQVKTLKSVKVWNTAISNKDVASLKANFPNTNFGLGYNGDTVIAKLPTPFIKADKDKNIFNKTSVITIKSPIGGASTRYTLDGSVPDSISSPVYKKPFSINKSTIVNAKVFLKGWISSDNASSGFYKSGLKPDSIHLLTDPNPRYIVKAKKGKAFFDETLGSTNFNTAEWVGYKDNNLEAYLLFKQPVNISSVNFNMLVDAGSYIMPPAEIQVWGGENTESLQLLSKTTPLQPTSNSSSHLENFTATFPISRLKVIKLIVKQVKSLPNWHPGKGEKAWIFFDEIFLN</sequence>
<evidence type="ECO:0000313" key="3">
    <source>
        <dbReference type="EMBL" id="MCH5598584.1"/>
    </source>
</evidence>
<evidence type="ECO:0000259" key="2">
    <source>
        <dbReference type="Pfam" id="PF13290"/>
    </source>
</evidence>
<dbReference type="Gene3D" id="3.80.10.10">
    <property type="entry name" value="Ribonuclease Inhibitor"/>
    <property type="match status" value="1"/>
</dbReference>
<evidence type="ECO:0000313" key="4">
    <source>
        <dbReference type="Proteomes" id="UP001202248"/>
    </source>
</evidence>
<organism evidence="3 4">
    <name type="scientific">Niabella ginsengisoli</name>
    <dbReference type="NCBI Taxonomy" id="522298"/>
    <lineage>
        <taxon>Bacteria</taxon>
        <taxon>Pseudomonadati</taxon>
        <taxon>Bacteroidota</taxon>
        <taxon>Chitinophagia</taxon>
        <taxon>Chitinophagales</taxon>
        <taxon>Chitinophagaceae</taxon>
        <taxon>Niabella</taxon>
    </lineage>
</organism>
<dbReference type="Pfam" id="PF13290">
    <property type="entry name" value="CHB_HEX_C_1"/>
    <property type="match status" value="1"/>
</dbReference>
<dbReference type="EMBL" id="JAKWBL010000002">
    <property type="protein sequence ID" value="MCH5598584.1"/>
    <property type="molecule type" value="Genomic_DNA"/>
</dbReference>
<feature type="domain" description="GH29D-like beta-sandwich" evidence="2">
    <location>
        <begin position="291"/>
        <end position="348"/>
    </location>
</feature>
<dbReference type="InterPro" id="IPR011429">
    <property type="entry name" value="Cyt_c_Planctomycete-type"/>
</dbReference>
<keyword evidence="4" id="KW-1185">Reference proteome</keyword>
<dbReference type="RefSeq" id="WP_240830248.1">
    <property type="nucleotide sequence ID" value="NZ_JAKWBL010000002.1"/>
</dbReference>
<dbReference type="Pfam" id="PF07635">
    <property type="entry name" value="PSCyt1"/>
    <property type="match status" value="1"/>
</dbReference>
<feature type="domain" description="Cytochrome C Planctomycete-type" evidence="1">
    <location>
        <begin position="2"/>
        <end position="59"/>
    </location>
</feature>
<reference evidence="3 4" key="1">
    <citation type="submission" date="2022-02" db="EMBL/GenBank/DDBJ databases">
        <authorList>
            <person name="Min J."/>
        </authorList>
    </citation>
    <scope>NUCLEOTIDE SEQUENCE [LARGE SCALE GENOMIC DNA]</scope>
    <source>
        <strain evidence="3 4">GR10-1</strain>
    </source>
</reference>
<dbReference type="SUPFAM" id="SSF52047">
    <property type="entry name" value="RNI-like"/>
    <property type="match status" value="1"/>
</dbReference>
<name>A0ABS9SJP6_9BACT</name>
<gene>
    <name evidence="3" type="ORF">MKP09_12030</name>
</gene>
<accession>A0ABS9SJP6</accession>
<dbReference type="Proteomes" id="UP001202248">
    <property type="component" value="Unassembled WGS sequence"/>
</dbReference>
<dbReference type="InterPro" id="IPR032675">
    <property type="entry name" value="LRR_dom_sf"/>
</dbReference>
<dbReference type="InterPro" id="IPR059177">
    <property type="entry name" value="GH29D-like_dom"/>
</dbReference>
<protein>
    <submittedName>
        <fullName evidence="3">Chitobiase/beta-hexosaminidase C-terminal domain-containing protein</fullName>
    </submittedName>
</protein>
<proteinExistence type="predicted"/>